<dbReference type="Proteomes" id="UP001497522">
    <property type="component" value="Chromosome 9"/>
</dbReference>
<evidence type="ECO:0000313" key="2">
    <source>
        <dbReference type="Proteomes" id="UP001497522"/>
    </source>
</evidence>
<dbReference type="EMBL" id="OZ023710">
    <property type="protein sequence ID" value="CAK9882851.1"/>
    <property type="molecule type" value="Genomic_DNA"/>
</dbReference>
<proteinExistence type="predicted"/>
<sequence length="96" mass="10509">MEKKERRKAGNCSDEWQAVGGPCAQILAFFRVSNACRINPLRPPKDPATAHRSKWCLSSAILRNSENPFCRGGGGGIREFDKSSGRIEVGGIVFES</sequence>
<accession>A0ABP1C216</accession>
<gene>
    <name evidence="1" type="ORF">CSSPJE1EN2_LOCUS24102</name>
</gene>
<evidence type="ECO:0000313" key="1">
    <source>
        <dbReference type="EMBL" id="CAK9882851.1"/>
    </source>
</evidence>
<reference evidence="1" key="1">
    <citation type="submission" date="2024-03" db="EMBL/GenBank/DDBJ databases">
        <authorList>
            <consortium name="ELIXIR-Norway"/>
            <consortium name="Elixir Norway"/>
        </authorList>
    </citation>
    <scope>NUCLEOTIDE SEQUENCE</scope>
</reference>
<name>A0ABP1C216_9BRYO</name>
<keyword evidence="2" id="KW-1185">Reference proteome</keyword>
<protein>
    <submittedName>
        <fullName evidence="1">Uncharacterized protein</fullName>
    </submittedName>
</protein>
<organism evidence="1 2">
    <name type="scientific">Sphagnum jensenii</name>
    <dbReference type="NCBI Taxonomy" id="128206"/>
    <lineage>
        <taxon>Eukaryota</taxon>
        <taxon>Viridiplantae</taxon>
        <taxon>Streptophyta</taxon>
        <taxon>Embryophyta</taxon>
        <taxon>Bryophyta</taxon>
        <taxon>Sphagnophytina</taxon>
        <taxon>Sphagnopsida</taxon>
        <taxon>Sphagnales</taxon>
        <taxon>Sphagnaceae</taxon>
        <taxon>Sphagnum</taxon>
    </lineage>
</organism>